<protein>
    <recommendedName>
        <fullName evidence="1">phosphatidylinositol-3,4,5-trisphosphate 3-phosphatase</fullName>
        <ecNumber evidence="1">3.1.3.67</ecNumber>
    </recommendedName>
</protein>
<dbReference type="InterPro" id="IPR051281">
    <property type="entry name" value="Dual-spec_lipid-protein_phosph"/>
</dbReference>
<dbReference type="GO" id="GO:0016314">
    <property type="term" value="F:phosphatidylinositol-3,4,5-trisphosphate 3-phosphatase activity"/>
    <property type="evidence" value="ECO:0007669"/>
    <property type="project" value="UniProtKB-EC"/>
</dbReference>
<evidence type="ECO:0000256" key="3">
    <source>
        <dbReference type="SAM" id="MobiDB-lite"/>
    </source>
</evidence>
<keyword evidence="2" id="KW-0378">Hydrolase</keyword>
<feature type="compositionally biased region" description="Polar residues" evidence="3">
    <location>
        <begin position="343"/>
        <end position="358"/>
    </location>
</feature>
<dbReference type="OrthoDB" id="16692at2759"/>
<dbReference type="GO" id="GO:0004725">
    <property type="term" value="F:protein tyrosine phosphatase activity"/>
    <property type="evidence" value="ECO:0007669"/>
    <property type="project" value="TreeGrafter"/>
</dbReference>
<dbReference type="PANTHER" id="PTHR12305:SF81">
    <property type="entry name" value="PHOSPHATIDYLINOSITOL 3,4,5-TRISPHOSPHATE 3-PHOSPHATASE AND DUAL-SPECIFICITY PROTEIN PHOSPHATASE PTEN"/>
    <property type="match status" value="1"/>
</dbReference>
<comment type="caution">
    <text evidence="6">The sequence shown here is derived from an EMBL/GenBank/DDBJ whole genome shotgun (WGS) entry which is preliminary data.</text>
</comment>
<dbReference type="InterPro" id="IPR016130">
    <property type="entry name" value="Tyr_Pase_AS"/>
</dbReference>
<dbReference type="SUPFAM" id="SSF52799">
    <property type="entry name" value="(Phosphotyrosine protein) phosphatases II"/>
    <property type="match status" value="1"/>
</dbReference>
<dbReference type="GO" id="GO:0051896">
    <property type="term" value="P:regulation of phosphatidylinositol 3-kinase/protein kinase B signal transduction"/>
    <property type="evidence" value="ECO:0007669"/>
    <property type="project" value="TreeGrafter"/>
</dbReference>
<keyword evidence="7" id="KW-1185">Reference proteome</keyword>
<dbReference type="EC" id="3.1.3.67" evidence="1"/>
<dbReference type="GO" id="GO:0046856">
    <property type="term" value="P:phosphatidylinositol dephosphorylation"/>
    <property type="evidence" value="ECO:0007669"/>
    <property type="project" value="TreeGrafter"/>
</dbReference>
<dbReference type="PROSITE" id="PS51181">
    <property type="entry name" value="PPASE_TENSIN"/>
    <property type="match status" value="1"/>
</dbReference>
<evidence type="ECO:0000256" key="2">
    <source>
        <dbReference type="ARBA" id="ARBA00022801"/>
    </source>
</evidence>
<dbReference type="STRING" id="2004952.A0A2C5XLI9"/>
<feature type="domain" description="Phosphatase tensin-type" evidence="5">
    <location>
        <begin position="12"/>
        <end position="206"/>
    </location>
</feature>
<dbReference type="InterPro" id="IPR000387">
    <property type="entry name" value="Tyr_Pase_dom"/>
</dbReference>
<dbReference type="GO" id="GO:0005886">
    <property type="term" value="C:plasma membrane"/>
    <property type="evidence" value="ECO:0007669"/>
    <property type="project" value="TreeGrafter"/>
</dbReference>
<evidence type="ECO:0000259" key="5">
    <source>
        <dbReference type="PROSITE" id="PS51181"/>
    </source>
</evidence>
<evidence type="ECO:0000313" key="7">
    <source>
        <dbReference type="Proteomes" id="UP000226431"/>
    </source>
</evidence>
<dbReference type="InterPro" id="IPR029021">
    <property type="entry name" value="Prot-tyrosine_phosphatase-like"/>
</dbReference>
<dbReference type="PROSITE" id="PS00383">
    <property type="entry name" value="TYR_PHOSPHATASE_1"/>
    <property type="match status" value="1"/>
</dbReference>
<sequence length="494" mass="54020">MASILRQIVAGPRARHPEAGLDLCYVTDSIVATFVPPSGPSQTYPQRAYRNPLDQLVAFLDSKHGQDWAIWEFRAEGTGYPDEAVYGRIRHYPWPDHHPPPFRLVPLIMASMRNWLHGGSLEGGPCSSDEAGKAAGRRVAVVHCKAGKGRSGTVTCSYLISEAGWTAEAALARFTERRMRPKFGAGVSIPSQLRWIGYVDRWTRHGKKYVDCAVEIVELHVWGLRNGVRVDVEGYVEDGRVIRVFHTFPRHERLVVTAGAPVGDGVGQAIWDLAGYPATSAADAAPEAADLAEATNKPLQEEEDKEKNDERPSLPDRPGTEPPGQLGTRHKLMRKGTDLMQRVSPTTADGPKQSQPSDAPSESTTTTRVEPPEEPEPGGMAVIFRPEEPIRLPTGDVNVSVERRNKSSKSIGLTMVTAVAHVWFNAFFEGQGPERNGAPADSGVFTIDWEAMDGIKGSSRKGGRALDRLAVVWRLASDAPRPEEIVEPAEEPGE</sequence>
<dbReference type="GO" id="GO:0042995">
    <property type="term" value="C:cell projection"/>
    <property type="evidence" value="ECO:0007669"/>
    <property type="project" value="TreeGrafter"/>
</dbReference>
<feature type="domain" description="Tyrosine specific protein phosphatases" evidence="4">
    <location>
        <begin position="130"/>
        <end position="178"/>
    </location>
</feature>
<dbReference type="EMBL" id="NJES01000174">
    <property type="protein sequence ID" value="PHH76219.1"/>
    <property type="molecule type" value="Genomic_DNA"/>
</dbReference>
<reference evidence="6 7" key="1">
    <citation type="submission" date="2017-06" db="EMBL/GenBank/DDBJ databases">
        <title>Ant-infecting Ophiocordyceps genomes reveal a high diversity of potential behavioral manipulation genes and a possible major role for enterotoxins.</title>
        <authorList>
            <person name="De Bekker C."/>
            <person name="Evans H.C."/>
            <person name="Brachmann A."/>
            <person name="Hughes D.P."/>
        </authorList>
    </citation>
    <scope>NUCLEOTIDE SEQUENCE [LARGE SCALE GENOMIC DNA]</scope>
    <source>
        <strain evidence="6 7">Map16</strain>
    </source>
</reference>
<feature type="region of interest" description="Disordered" evidence="3">
    <location>
        <begin position="284"/>
        <end position="388"/>
    </location>
</feature>
<dbReference type="InterPro" id="IPR029023">
    <property type="entry name" value="Tensin_phosphatase"/>
</dbReference>
<feature type="compositionally biased region" description="Basic and acidic residues" evidence="3">
    <location>
        <begin position="305"/>
        <end position="314"/>
    </location>
</feature>
<dbReference type="CDD" id="cd14497">
    <property type="entry name" value="PTP_PTEN-like"/>
    <property type="match status" value="1"/>
</dbReference>
<evidence type="ECO:0000313" key="6">
    <source>
        <dbReference type="EMBL" id="PHH76219.1"/>
    </source>
</evidence>
<organism evidence="6 7">
    <name type="scientific">Ophiocordyceps camponoti-rufipedis</name>
    <dbReference type="NCBI Taxonomy" id="2004952"/>
    <lineage>
        <taxon>Eukaryota</taxon>
        <taxon>Fungi</taxon>
        <taxon>Dikarya</taxon>
        <taxon>Ascomycota</taxon>
        <taxon>Pezizomycotina</taxon>
        <taxon>Sordariomycetes</taxon>
        <taxon>Hypocreomycetidae</taxon>
        <taxon>Hypocreales</taxon>
        <taxon>Ophiocordycipitaceae</taxon>
        <taxon>Ophiocordyceps</taxon>
    </lineage>
</organism>
<name>A0A2C5XLI9_9HYPO</name>
<proteinExistence type="predicted"/>
<dbReference type="GO" id="GO:0005829">
    <property type="term" value="C:cytosol"/>
    <property type="evidence" value="ECO:0007669"/>
    <property type="project" value="TreeGrafter"/>
</dbReference>
<feature type="compositionally biased region" description="Low complexity" evidence="3">
    <location>
        <begin position="284"/>
        <end position="295"/>
    </location>
</feature>
<dbReference type="Proteomes" id="UP000226431">
    <property type="component" value="Unassembled WGS sequence"/>
</dbReference>
<dbReference type="GO" id="GO:0005634">
    <property type="term" value="C:nucleus"/>
    <property type="evidence" value="ECO:0007669"/>
    <property type="project" value="TreeGrafter"/>
</dbReference>
<dbReference type="Pfam" id="PF00782">
    <property type="entry name" value="DSPc"/>
    <property type="match status" value="1"/>
</dbReference>
<dbReference type="AlphaFoldDB" id="A0A2C5XLI9"/>
<dbReference type="PANTHER" id="PTHR12305">
    <property type="entry name" value="PHOSPHATASE WITH HOMOLOGY TO TENSIN"/>
    <property type="match status" value="1"/>
</dbReference>
<accession>A0A2C5XLI9</accession>
<gene>
    <name evidence="6" type="ORF">CDD80_1705</name>
</gene>
<dbReference type="Gene3D" id="3.90.190.10">
    <property type="entry name" value="Protein tyrosine phosphatase superfamily"/>
    <property type="match status" value="1"/>
</dbReference>
<dbReference type="PROSITE" id="PS50056">
    <property type="entry name" value="TYR_PHOSPHATASE_2"/>
    <property type="match status" value="1"/>
</dbReference>
<dbReference type="GO" id="GO:0043491">
    <property type="term" value="P:phosphatidylinositol 3-kinase/protein kinase B signal transduction"/>
    <property type="evidence" value="ECO:0007669"/>
    <property type="project" value="TreeGrafter"/>
</dbReference>
<dbReference type="InterPro" id="IPR000340">
    <property type="entry name" value="Dual-sp_phosphatase_cat-dom"/>
</dbReference>
<evidence type="ECO:0000259" key="4">
    <source>
        <dbReference type="PROSITE" id="PS50056"/>
    </source>
</evidence>
<evidence type="ECO:0000256" key="1">
    <source>
        <dbReference type="ARBA" id="ARBA00013015"/>
    </source>
</evidence>
<feature type="compositionally biased region" description="Low complexity" evidence="3">
    <location>
        <begin position="360"/>
        <end position="369"/>
    </location>
</feature>